<name>A0ACB9RTF2_9MYRT</name>
<evidence type="ECO:0000313" key="1">
    <source>
        <dbReference type="EMBL" id="KAI4382272.1"/>
    </source>
</evidence>
<proteinExistence type="predicted"/>
<organism evidence="1 2">
    <name type="scientific">Melastoma candidum</name>
    <dbReference type="NCBI Taxonomy" id="119954"/>
    <lineage>
        <taxon>Eukaryota</taxon>
        <taxon>Viridiplantae</taxon>
        <taxon>Streptophyta</taxon>
        <taxon>Embryophyta</taxon>
        <taxon>Tracheophyta</taxon>
        <taxon>Spermatophyta</taxon>
        <taxon>Magnoliopsida</taxon>
        <taxon>eudicotyledons</taxon>
        <taxon>Gunneridae</taxon>
        <taxon>Pentapetalae</taxon>
        <taxon>rosids</taxon>
        <taxon>malvids</taxon>
        <taxon>Myrtales</taxon>
        <taxon>Melastomataceae</taxon>
        <taxon>Melastomatoideae</taxon>
        <taxon>Melastomateae</taxon>
        <taxon>Melastoma</taxon>
    </lineage>
</organism>
<dbReference type="EMBL" id="CM042882">
    <property type="protein sequence ID" value="KAI4382272.1"/>
    <property type="molecule type" value="Genomic_DNA"/>
</dbReference>
<accession>A0ACB9RTF2</accession>
<dbReference type="Proteomes" id="UP001057402">
    <property type="component" value="Chromosome 3"/>
</dbReference>
<reference evidence="2" key="1">
    <citation type="journal article" date="2023" name="Front. Plant Sci.">
        <title>Chromosomal-level genome assembly of Melastoma candidum provides insights into trichome evolution.</title>
        <authorList>
            <person name="Zhong Y."/>
            <person name="Wu W."/>
            <person name="Sun C."/>
            <person name="Zou P."/>
            <person name="Liu Y."/>
            <person name="Dai S."/>
            <person name="Zhou R."/>
        </authorList>
    </citation>
    <scope>NUCLEOTIDE SEQUENCE [LARGE SCALE GENOMIC DNA]</scope>
</reference>
<sequence length="111" mass="11940">MVPHQVWMGELCDDTLLSPQVVTVFIVAGILTARESIPSVRITSSYSDQGLHLNAAASLQLRIASAYSRKCSRAMPGGVLWAYNMNHACQAAEIGESLLSQQTACVTCATR</sequence>
<comment type="caution">
    <text evidence="1">The sequence shown here is derived from an EMBL/GenBank/DDBJ whole genome shotgun (WGS) entry which is preliminary data.</text>
</comment>
<gene>
    <name evidence="1" type="ORF">MLD38_008255</name>
</gene>
<evidence type="ECO:0000313" key="2">
    <source>
        <dbReference type="Proteomes" id="UP001057402"/>
    </source>
</evidence>
<protein>
    <submittedName>
        <fullName evidence="1">Uncharacterized protein</fullName>
    </submittedName>
</protein>
<keyword evidence="2" id="KW-1185">Reference proteome</keyword>